<sequence length="67" mass="7355">MSKDSEHREIHGCKVCNMDAQCQSNLQSRDNRIVGMLGVGNSSSFRATSLPQVTETSEHAESKMDGK</sequence>
<feature type="compositionally biased region" description="Polar residues" evidence="1">
    <location>
        <begin position="40"/>
        <end position="55"/>
    </location>
</feature>
<name>A0A2I0VCY2_9ASPA</name>
<dbReference type="Proteomes" id="UP000233837">
    <property type="component" value="Unassembled WGS sequence"/>
</dbReference>
<evidence type="ECO:0000256" key="1">
    <source>
        <dbReference type="SAM" id="MobiDB-lite"/>
    </source>
</evidence>
<keyword evidence="3" id="KW-1185">Reference proteome</keyword>
<evidence type="ECO:0000313" key="2">
    <source>
        <dbReference type="EMBL" id="PKU61265.1"/>
    </source>
</evidence>
<organism evidence="2 3">
    <name type="scientific">Dendrobium catenatum</name>
    <dbReference type="NCBI Taxonomy" id="906689"/>
    <lineage>
        <taxon>Eukaryota</taxon>
        <taxon>Viridiplantae</taxon>
        <taxon>Streptophyta</taxon>
        <taxon>Embryophyta</taxon>
        <taxon>Tracheophyta</taxon>
        <taxon>Spermatophyta</taxon>
        <taxon>Magnoliopsida</taxon>
        <taxon>Liliopsida</taxon>
        <taxon>Asparagales</taxon>
        <taxon>Orchidaceae</taxon>
        <taxon>Epidendroideae</taxon>
        <taxon>Malaxideae</taxon>
        <taxon>Dendrobiinae</taxon>
        <taxon>Dendrobium</taxon>
    </lineage>
</organism>
<gene>
    <name evidence="2" type="ORF">MA16_Dca029043</name>
</gene>
<feature type="region of interest" description="Disordered" evidence="1">
    <location>
        <begin position="39"/>
        <end position="67"/>
    </location>
</feature>
<dbReference type="EMBL" id="KZ504763">
    <property type="protein sequence ID" value="PKU61265.1"/>
    <property type="molecule type" value="Genomic_DNA"/>
</dbReference>
<accession>A0A2I0VCY2</accession>
<feature type="compositionally biased region" description="Basic and acidic residues" evidence="1">
    <location>
        <begin position="56"/>
        <end position="67"/>
    </location>
</feature>
<proteinExistence type="predicted"/>
<dbReference type="AlphaFoldDB" id="A0A2I0VCY2"/>
<protein>
    <submittedName>
        <fullName evidence="2">Uncharacterized protein</fullName>
    </submittedName>
</protein>
<reference evidence="2 3" key="2">
    <citation type="journal article" date="2017" name="Nature">
        <title>The Apostasia genome and the evolution of orchids.</title>
        <authorList>
            <person name="Zhang G.Q."/>
            <person name="Liu K.W."/>
            <person name="Li Z."/>
            <person name="Lohaus R."/>
            <person name="Hsiao Y.Y."/>
            <person name="Niu S.C."/>
            <person name="Wang J.Y."/>
            <person name="Lin Y.C."/>
            <person name="Xu Q."/>
            <person name="Chen L.J."/>
            <person name="Yoshida K."/>
            <person name="Fujiwara S."/>
            <person name="Wang Z.W."/>
            <person name="Zhang Y.Q."/>
            <person name="Mitsuda N."/>
            <person name="Wang M."/>
            <person name="Liu G.H."/>
            <person name="Pecoraro L."/>
            <person name="Huang H.X."/>
            <person name="Xiao X.J."/>
            <person name="Lin M."/>
            <person name="Wu X.Y."/>
            <person name="Wu W.L."/>
            <person name="Chen Y.Y."/>
            <person name="Chang S.B."/>
            <person name="Sakamoto S."/>
            <person name="Ohme-Takagi M."/>
            <person name="Yagi M."/>
            <person name="Zeng S.J."/>
            <person name="Shen C.Y."/>
            <person name="Yeh C.M."/>
            <person name="Luo Y.B."/>
            <person name="Tsai W.C."/>
            <person name="Van de Peer Y."/>
            <person name="Liu Z.J."/>
        </authorList>
    </citation>
    <scope>NUCLEOTIDE SEQUENCE [LARGE SCALE GENOMIC DNA]</scope>
    <source>
        <tissue evidence="2">The whole plant</tissue>
    </source>
</reference>
<evidence type="ECO:0000313" key="3">
    <source>
        <dbReference type="Proteomes" id="UP000233837"/>
    </source>
</evidence>
<reference evidence="2 3" key="1">
    <citation type="journal article" date="2016" name="Sci. Rep.">
        <title>The Dendrobium catenatum Lindl. genome sequence provides insights into polysaccharide synthase, floral development and adaptive evolution.</title>
        <authorList>
            <person name="Zhang G.Q."/>
            <person name="Xu Q."/>
            <person name="Bian C."/>
            <person name="Tsai W.C."/>
            <person name="Yeh C.M."/>
            <person name="Liu K.W."/>
            <person name="Yoshida K."/>
            <person name="Zhang L.S."/>
            <person name="Chang S.B."/>
            <person name="Chen F."/>
            <person name="Shi Y."/>
            <person name="Su Y.Y."/>
            <person name="Zhang Y.Q."/>
            <person name="Chen L.J."/>
            <person name="Yin Y."/>
            <person name="Lin M."/>
            <person name="Huang H."/>
            <person name="Deng H."/>
            <person name="Wang Z.W."/>
            <person name="Zhu S.L."/>
            <person name="Zhao X."/>
            <person name="Deng C."/>
            <person name="Niu S.C."/>
            <person name="Huang J."/>
            <person name="Wang M."/>
            <person name="Liu G.H."/>
            <person name="Yang H.J."/>
            <person name="Xiao X.J."/>
            <person name="Hsiao Y.Y."/>
            <person name="Wu W.L."/>
            <person name="Chen Y.Y."/>
            <person name="Mitsuda N."/>
            <person name="Ohme-Takagi M."/>
            <person name="Luo Y.B."/>
            <person name="Van de Peer Y."/>
            <person name="Liu Z.J."/>
        </authorList>
    </citation>
    <scope>NUCLEOTIDE SEQUENCE [LARGE SCALE GENOMIC DNA]</scope>
    <source>
        <tissue evidence="2">The whole plant</tissue>
    </source>
</reference>